<accession>A0ABZ1DX60</accession>
<sequence length="276" mass="30345">MSPPSPTWEGGPPPALPPARAGDRWRLVGRLLALGLCLATGLLVLGLVSAAERLCGRRDRRWSAHVPRLVSRAAVAILGIAYHVEGRPMTHPGAVVANHGSWLDILALNAAVNVFFVAKAEVAGWPGIGGLARAAGTVFIRRDRREAAQQAQLFEDRIRAGHRLLFFPEGTSTDTQRILPFKSTLFQAFFTEDLKERMWVQPVTLRYIAPEGEDPRFYGWWGDMPLGPHLRKVLVAKRGGRIVLDFHPALRVRDQANRKSLAAACEEAVRHGGLAL</sequence>
<evidence type="ECO:0000256" key="4">
    <source>
        <dbReference type="SAM" id="Phobius"/>
    </source>
</evidence>
<keyword evidence="2" id="KW-0808">Transferase</keyword>
<feature type="domain" description="Phospholipid/glycerol acyltransferase" evidence="5">
    <location>
        <begin position="93"/>
        <end position="208"/>
    </location>
</feature>
<dbReference type="PANTHER" id="PTHR10434">
    <property type="entry name" value="1-ACYL-SN-GLYCEROL-3-PHOSPHATE ACYLTRANSFERASE"/>
    <property type="match status" value="1"/>
</dbReference>
<dbReference type="GO" id="GO:0016746">
    <property type="term" value="F:acyltransferase activity"/>
    <property type="evidence" value="ECO:0007669"/>
    <property type="project" value="UniProtKB-KW"/>
</dbReference>
<evidence type="ECO:0000313" key="6">
    <source>
        <dbReference type="EMBL" id="WRY33364.1"/>
    </source>
</evidence>
<dbReference type="SUPFAM" id="SSF69593">
    <property type="entry name" value="Glycerol-3-phosphate (1)-acyltransferase"/>
    <property type="match status" value="1"/>
</dbReference>
<dbReference type="EMBL" id="CP135443">
    <property type="protein sequence ID" value="WRY33364.1"/>
    <property type="molecule type" value="Genomic_DNA"/>
</dbReference>
<protein>
    <submittedName>
        <fullName evidence="6">Lysophospholipid acyltransferase family protein</fullName>
    </submittedName>
</protein>
<feature type="transmembrane region" description="Helical" evidence="4">
    <location>
        <begin position="31"/>
        <end position="51"/>
    </location>
</feature>
<keyword evidence="7" id="KW-1185">Reference proteome</keyword>
<dbReference type="CDD" id="cd07989">
    <property type="entry name" value="LPLAT_AGPAT-like"/>
    <property type="match status" value="1"/>
</dbReference>
<keyword evidence="4" id="KW-1133">Transmembrane helix</keyword>
<keyword evidence="4" id="KW-0812">Transmembrane</keyword>
<dbReference type="RefSeq" id="WP_406720660.1">
    <property type="nucleotide sequence ID" value="NZ_CP135443.1"/>
</dbReference>
<evidence type="ECO:0000256" key="1">
    <source>
        <dbReference type="ARBA" id="ARBA00005189"/>
    </source>
</evidence>
<keyword evidence="4" id="KW-0472">Membrane</keyword>
<proteinExistence type="predicted"/>
<dbReference type="Proteomes" id="UP001623290">
    <property type="component" value="Chromosome"/>
</dbReference>
<reference evidence="6 7" key="1">
    <citation type="submission" date="2023-09" db="EMBL/GenBank/DDBJ databases">
        <title>Thioclava shenzhenensis sp. nov., a multidrug resistant bacteria-antagonizing species isolated from coastal seawater.</title>
        <authorList>
            <person name="Long M."/>
        </authorList>
    </citation>
    <scope>NUCLEOTIDE SEQUENCE [LARGE SCALE GENOMIC DNA]</scope>
    <source>
        <strain evidence="6 7">FTW29</strain>
    </source>
</reference>
<dbReference type="SMART" id="SM00563">
    <property type="entry name" value="PlsC"/>
    <property type="match status" value="1"/>
</dbReference>
<evidence type="ECO:0000313" key="7">
    <source>
        <dbReference type="Proteomes" id="UP001623290"/>
    </source>
</evidence>
<gene>
    <name evidence="6" type="ORF">RPE78_11855</name>
</gene>
<evidence type="ECO:0000256" key="2">
    <source>
        <dbReference type="ARBA" id="ARBA00022679"/>
    </source>
</evidence>
<organism evidence="6 7">
    <name type="scientific">Thioclava litoralis</name>
    <dbReference type="NCBI Taxonomy" id="3076557"/>
    <lineage>
        <taxon>Bacteria</taxon>
        <taxon>Pseudomonadati</taxon>
        <taxon>Pseudomonadota</taxon>
        <taxon>Alphaproteobacteria</taxon>
        <taxon>Rhodobacterales</taxon>
        <taxon>Paracoccaceae</taxon>
        <taxon>Thioclava</taxon>
    </lineage>
</organism>
<dbReference type="InterPro" id="IPR002123">
    <property type="entry name" value="Plipid/glycerol_acylTrfase"/>
</dbReference>
<evidence type="ECO:0000259" key="5">
    <source>
        <dbReference type="SMART" id="SM00563"/>
    </source>
</evidence>
<keyword evidence="3 6" id="KW-0012">Acyltransferase</keyword>
<name>A0ABZ1DX60_9RHOB</name>
<dbReference type="Pfam" id="PF01553">
    <property type="entry name" value="Acyltransferase"/>
    <property type="match status" value="1"/>
</dbReference>
<comment type="pathway">
    <text evidence="1">Lipid metabolism.</text>
</comment>
<evidence type="ECO:0000256" key="3">
    <source>
        <dbReference type="ARBA" id="ARBA00023315"/>
    </source>
</evidence>
<dbReference type="PANTHER" id="PTHR10434:SF11">
    <property type="entry name" value="1-ACYL-SN-GLYCEROL-3-PHOSPHATE ACYLTRANSFERASE"/>
    <property type="match status" value="1"/>
</dbReference>